<dbReference type="CDD" id="cd12915">
    <property type="entry name" value="PDC2_DGC_like"/>
    <property type="match status" value="1"/>
</dbReference>
<dbReference type="InterPro" id="IPR036890">
    <property type="entry name" value="HATPase_C_sf"/>
</dbReference>
<dbReference type="EMBL" id="BJCL01000017">
    <property type="protein sequence ID" value="GCL65563.1"/>
    <property type="molecule type" value="Genomic_DNA"/>
</dbReference>
<dbReference type="SUPFAM" id="SSF55785">
    <property type="entry name" value="PYP-like sensor domain (PAS domain)"/>
    <property type="match status" value="2"/>
</dbReference>
<name>A0A480AW61_9BURK</name>
<organism evidence="9 10">
    <name type="scientific">Pseudaquabacterium pictum</name>
    <dbReference type="NCBI Taxonomy" id="2315236"/>
    <lineage>
        <taxon>Bacteria</taxon>
        <taxon>Pseudomonadati</taxon>
        <taxon>Pseudomonadota</taxon>
        <taxon>Betaproteobacteria</taxon>
        <taxon>Burkholderiales</taxon>
        <taxon>Sphaerotilaceae</taxon>
        <taxon>Pseudaquabacterium</taxon>
    </lineage>
</organism>
<dbReference type="InterPro" id="IPR004358">
    <property type="entry name" value="Sig_transdc_His_kin-like_C"/>
</dbReference>
<dbReference type="PROSITE" id="PS50109">
    <property type="entry name" value="HIS_KIN"/>
    <property type="match status" value="1"/>
</dbReference>
<dbReference type="InterPro" id="IPR013656">
    <property type="entry name" value="PAS_4"/>
</dbReference>
<dbReference type="Gene3D" id="3.30.450.20">
    <property type="entry name" value="PAS domain"/>
    <property type="match status" value="4"/>
</dbReference>
<feature type="transmembrane region" description="Helical" evidence="6">
    <location>
        <begin position="31"/>
        <end position="52"/>
    </location>
</feature>
<dbReference type="Gene3D" id="3.30.565.10">
    <property type="entry name" value="Histidine kinase-like ATPase, C-terminal domain"/>
    <property type="match status" value="1"/>
</dbReference>
<comment type="catalytic activity">
    <reaction evidence="1">
        <text>ATP + protein L-histidine = ADP + protein N-phospho-L-histidine.</text>
        <dbReference type="EC" id="2.7.13.3"/>
    </reaction>
</comment>
<dbReference type="InterPro" id="IPR000014">
    <property type="entry name" value="PAS"/>
</dbReference>
<accession>A0A480AW61</accession>
<dbReference type="Proteomes" id="UP000301751">
    <property type="component" value="Unassembled WGS sequence"/>
</dbReference>
<gene>
    <name evidence="9" type="ORF">AQPW35_46440</name>
</gene>
<sequence length="840" mass="91023">MAPDSPLIDTLAELPMGAGGHAPTERTRRQVLFGLLLLNLLMAAVCAALLLSSRRSEIADAKAQTLNDVRLTEQVASALFDKAAIALGAVGVQVERQLGGSGLDAWILWSIVDAQAAQVPEIQRIGVFDARGAQLCGVPAERCQRLDIADRDYFQRLRDHPDDPIKLYGPYDIRTDGRPALVLARSMRMPDGRFAGVVIAVMPVERLRALVSTLRLGSSGSVSLRTADLALLLRQPELTGPDAAAAGRKVSDQLRAAIAAEPGEGVYRAVTASDGVDRVAAYRRLGKHALYVIVGRATGDFLTGWRLQVAWTTGFLLIFAVVSWQLARATSSNLREHAQALRLYDEAPCGYHTLDPSGTYLSINATELAWLGCSREEVVGKLKPTDFFTDEGRATFAANFPKLERTGQIEGLDLDLVSRDGSVRRVLVNATAVKASKGGLLHSNSVMYDITELHAARTQLRALALQQGVMLDNDLIGIVRLKNRRILWKNQAMDRIFGYANGDWNGMPSRDLYLDDESHRRAGAELLAALEQGQVYRCQLPMRRKDGSPVWIDASGASLGPDTGEVMMLLADITALKAAEAERLRAASLEAQNFQLRETNRLKSELVANMSHELRTPLNAILGFGQMLESGSVKPDSPKFAGYISRIVSSGKHLLSLIDQVLDYAKVESGKMNFDPEPISVPHTLHEVVEMLQADSASRQVAVRVDVDDGVESVITDPLRLKQMLLALVGNAIKFSHEGGSVDLRASVVDDAFWQVDIADRGIGIEEANIARLFSPFVQLSSGSTKTHGGTGIGLSLVRLIAQAQGGRIEVRSQFGAGSTFSLILPRDLGERGGQSALVD</sequence>
<comment type="caution">
    <text evidence="9">The sequence shown here is derived from an EMBL/GenBank/DDBJ whole genome shotgun (WGS) entry which is preliminary data.</text>
</comment>
<dbReference type="InterPro" id="IPR000700">
    <property type="entry name" value="PAS-assoc_C"/>
</dbReference>
<dbReference type="InterPro" id="IPR003661">
    <property type="entry name" value="HisK_dim/P_dom"/>
</dbReference>
<keyword evidence="4" id="KW-0808">Transferase</keyword>
<dbReference type="Gene3D" id="1.10.287.130">
    <property type="match status" value="1"/>
</dbReference>
<dbReference type="InterPro" id="IPR036097">
    <property type="entry name" value="HisK_dim/P_sf"/>
</dbReference>
<evidence type="ECO:0000256" key="6">
    <source>
        <dbReference type="SAM" id="Phobius"/>
    </source>
</evidence>
<dbReference type="PRINTS" id="PR00344">
    <property type="entry name" value="BCTRLSENSOR"/>
</dbReference>
<dbReference type="PANTHER" id="PTHR43047:SF64">
    <property type="entry name" value="HISTIDINE KINASE CONTAINING CHEY-HOMOLOGOUS RECEIVER DOMAIN AND PAS DOMAIN-RELATED"/>
    <property type="match status" value="1"/>
</dbReference>
<dbReference type="CDD" id="cd00130">
    <property type="entry name" value="PAS"/>
    <property type="match status" value="2"/>
</dbReference>
<dbReference type="SMART" id="SM00387">
    <property type="entry name" value="HATPase_c"/>
    <property type="match status" value="1"/>
</dbReference>
<dbReference type="SMART" id="SM00091">
    <property type="entry name" value="PAS"/>
    <property type="match status" value="2"/>
</dbReference>
<evidence type="ECO:0000313" key="10">
    <source>
        <dbReference type="Proteomes" id="UP000301751"/>
    </source>
</evidence>
<evidence type="ECO:0000256" key="1">
    <source>
        <dbReference type="ARBA" id="ARBA00000085"/>
    </source>
</evidence>
<dbReference type="InterPro" id="IPR013655">
    <property type="entry name" value="PAS_fold_3"/>
</dbReference>
<dbReference type="NCBIfam" id="TIGR00229">
    <property type="entry name" value="sensory_box"/>
    <property type="match status" value="2"/>
</dbReference>
<dbReference type="GO" id="GO:0000155">
    <property type="term" value="F:phosphorelay sensor kinase activity"/>
    <property type="evidence" value="ECO:0007669"/>
    <property type="project" value="InterPro"/>
</dbReference>
<dbReference type="Pfam" id="PF08447">
    <property type="entry name" value="PAS_3"/>
    <property type="match status" value="1"/>
</dbReference>
<dbReference type="AlphaFoldDB" id="A0A480AW61"/>
<dbReference type="CDD" id="cd00082">
    <property type="entry name" value="HisKA"/>
    <property type="match status" value="1"/>
</dbReference>
<dbReference type="EC" id="2.7.13.3" evidence="2"/>
<evidence type="ECO:0000256" key="4">
    <source>
        <dbReference type="ARBA" id="ARBA00022679"/>
    </source>
</evidence>
<keyword evidence="5" id="KW-0418">Kinase</keyword>
<keyword evidence="6" id="KW-1133">Transmembrane helix</keyword>
<keyword evidence="6" id="KW-0472">Membrane</keyword>
<dbReference type="RefSeq" id="WP_137735262.1">
    <property type="nucleotide sequence ID" value="NZ_BJCL01000017.1"/>
</dbReference>
<dbReference type="Pfam" id="PF00512">
    <property type="entry name" value="HisKA"/>
    <property type="match status" value="1"/>
</dbReference>
<reference evidence="10" key="1">
    <citation type="submission" date="2019-03" db="EMBL/GenBank/DDBJ databases">
        <title>Aquabacterium pictum sp.nov., the first bacteriochlorophyll a-containing freshwater bacterium in the genus Aquabacterium of the class Betaproteobacteria.</title>
        <authorList>
            <person name="Hirose S."/>
            <person name="Tank M."/>
            <person name="Hara E."/>
            <person name="Tamaki H."/>
            <person name="Takaichi S."/>
            <person name="Haruta S."/>
            <person name="Hanada S."/>
        </authorList>
    </citation>
    <scope>NUCLEOTIDE SEQUENCE [LARGE SCALE GENOMIC DNA]</scope>
    <source>
        <strain evidence="10">W35</strain>
    </source>
</reference>
<keyword evidence="6" id="KW-0812">Transmembrane</keyword>
<evidence type="ECO:0000256" key="3">
    <source>
        <dbReference type="ARBA" id="ARBA00022553"/>
    </source>
</evidence>
<dbReference type="SMART" id="SM00086">
    <property type="entry name" value="PAC"/>
    <property type="match status" value="2"/>
</dbReference>
<dbReference type="PANTHER" id="PTHR43047">
    <property type="entry name" value="TWO-COMPONENT HISTIDINE PROTEIN KINASE"/>
    <property type="match status" value="1"/>
</dbReference>
<evidence type="ECO:0000259" key="8">
    <source>
        <dbReference type="PROSITE" id="PS50113"/>
    </source>
</evidence>
<evidence type="ECO:0000256" key="5">
    <source>
        <dbReference type="ARBA" id="ARBA00022777"/>
    </source>
</evidence>
<dbReference type="InterPro" id="IPR005467">
    <property type="entry name" value="His_kinase_dom"/>
</dbReference>
<evidence type="ECO:0000259" key="7">
    <source>
        <dbReference type="PROSITE" id="PS50109"/>
    </source>
</evidence>
<keyword evidence="3" id="KW-0597">Phosphoprotein</keyword>
<dbReference type="PROSITE" id="PS50113">
    <property type="entry name" value="PAC"/>
    <property type="match status" value="1"/>
</dbReference>
<proteinExistence type="predicted"/>
<dbReference type="Pfam" id="PF08448">
    <property type="entry name" value="PAS_4"/>
    <property type="match status" value="1"/>
</dbReference>
<keyword evidence="10" id="KW-1185">Reference proteome</keyword>
<dbReference type="InterPro" id="IPR001610">
    <property type="entry name" value="PAC"/>
</dbReference>
<dbReference type="InterPro" id="IPR035965">
    <property type="entry name" value="PAS-like_dom_sf"/>
</dbReference>
<dbReference type="SUPFAM" id="SSF55874">
    <property type="entry name" value="ATPase domain of HSP90 chaperone/DNA topoisomerase II/histidine kinase"/>
    <property type="match status" value="1"/>
</dbReference>
<dbReference type="CDD" id="cd12914">
    <property type="entry name" value="PDC1_DGC_like"/>
    <property type="match status" value="1"/>
</dbReference>
<protein>
    <recommendedName>
        <fullName evidence="2">histidine kinase</fullName>
        <ecNumber evidence="2">2.7.13.3</ecNumber>
    </recommendedName>
</protein>
<dbReference type="OrthoDB" id="8929028at2"/>
<dbReference type="Pfam" id="PF02518">
    <property type="entry name" value="HATPase_c"/>
    <property type="match status" value="1"/>
</dbReference>
<evidence type="ECO:0000313" key="9">
    <source>
        <dbReference type="EMBL" id="GCL65563.1"/>
    </source>
</evidence>
<dbReference type="SUPFAM" id="SSF47384">
    <property type="entry name" value="Homodimeric domain of signal transducing histidine kinase"/>
    <property type="match status" value="1"/>
</dbReference>
<dbReference type="SMART" id="SM00388">
    <property type="entry name" value="HisKA"/>
    <property type="match status" value="1"/>
</dbReference>
<feature type="domain" description="PAC" evidence="8">
    <location>
        <begin position="410"/>
        <end position="462"/>
    </location>
</feature>
<evidence type="ECO:0000256" key="2">
    <source>
        <dbReference type="ARBA" id="ARBA00012438"/>
    </source>
</evidence>
<dbReference type="InterPro" id="IPR003594">
    <property type="entry name" value="HATPase_dom"/>
</dbReference>
<feature type="domain" description="Histidine kinase" evidence="7">
    <location>
        <begin position="609"/>
        <end position="829"/>
    </location>
</feature>